<reference evidence="2 3" key="1">
    <citation type="journal article" date="2014" name="BMC Genomics">
        <title>Comparative genomics of the major fungal agents of human and animal Sporotrichosis: Sporothrix schenckii and Sporothrix brasiliensis.</title>
        <authorList>
            <person name="Teixeira M.M."/>
            <person name="de Almeida L.G."/>
            <person name="Kubitschek-Barreira P."/>
            <person name="Alves F.L."/>
            <person name="Kioshima E.S."/>
            <person name="Abadio A.K."/>
            <person name="Fernandes L."/>
            <person name="Derengowski L.S."/>
            <person name="Ferreira K.S."/>
            <person name="Souza R.C."/>
            <person name="Ruiz J.C."/>
            <person name="de Andrade N.C."/>
            <person name="Paes H.C."/>
            <person name="Nicola A.M."/>
            <person name="Albuquerque P."/>
            <person name="Gerber A.L."/>
            <person name="Martins V.P."/>
            <person name="Peconick L.D."/>
            <person name="Neto A.V."/>
            <person name="Chaucanez C.B."/>
            <person name="Silva P.A."/>
            <person name="Cunha O.L."/>
            <person name="de Oliveira F.F."/>
            <person name="dos Santos T.C."/>
            <person name="Barros A.L."/>
            <person name="Soares M.A."/>
            <person name="de Oliveira L.M."/>
            <person name="Marini M.M."/>
            <person name="Villalobos-Duno H."/>
            <person name="Cunha M.M."/>
            <person name="de Hoog S."/>
            <person name="da Silveira J.F."/>
            <person name="Henrissat B."/>
            <person name="Nino-Vega G.A."/>
            <person name="Cisalpino P.S."/>
            <person name="Mora-Montes H.M."/>
            <person name="Almeida S.R."/>
            <person name="Stajich J.E."/>
            <person name="Lopes-Bezerra L.M."/>
            <person name="Vasconcelos A.T."/>
            <person name="Felipe M.S."/>
        </authorList>
    </citation>
    <scope>NUCLEOTIDE SEQUENCE [LARGE SCALE GENOMIC DNA]</scope>
    <source>
        <strain evidence="2 3">5110</strain>
    </source>
</reference>
<dbReference type="GeneID" id="63681809"/>
<proteinExistence type="predicted"/>
<dbReference type="GO" id="GO:0006122">
    <property type="term" value="P:mitochondrial electron transport, ubiquinol to cytochrome c"/>
    <property type="evidence" value="ECO:0007669"/>
    <property type="project" value="InterPro"/>
</dbReference>
<evidence type="ECO:0000313" key="2">
    <source>
        <dbReference type="EMBL" id="KIH86376.1"/>
    </source>
</evidence>
<accession>A0A0C2IAU5</accession>
<keyword evidence="1" id="KW-0812">Transmembrane</keyword>
<keyword evidence="1" id="KW-0472">Membrane</keyword>
<dbReference type="Proteomes" id="UP000031575">
    <property type="component" value="Unassembled WGS sequence"/>
</dbReference>
<dbReference type="VEuPathDB" id="FungiDB:SPBR_08650"/>
<sequence>MRADFRSQFGPNTDRNRVSSYDVLPAVDRIDGPMINSKWTYHYSSNYKGITVKTVFRYVSVAGPIAGALGVAALFYASGIPRVQKDILQKIPLIGPYFVKTTHPADSPF</sequence>
<dbReference type="PANTHER" id="PTHR28254">
    <property type="entry name" value="CYTOCHROME B-C1 COMPLEX SUBUNIT 10"/>
    <property type="match status" value="1"/>
</dbReference>
<name>A0A0C2IAU5_9PEZI</name>
<evidence type="ECO:0000313" key="3">
    <source>
        <dbReference type="Proteomes" id="UP000031575"/>
    </source>
</evidence>
<dbReference type="PANTHER" id="PTHR28254:SF1">
    <property type="entry name" value="CYTOCHROME B-C1 COMPLEX SUBUNIT 10, MITOCHONDRIAL"/>
    <property type="match status" value="1"/>
</dbReference>
<gene>
    <name evidence="2" type="ORF">SPBR_08650</name>
</gene>
<dbReference type="Pfam" id="PF09796">
    <property type="entry name" value="QCR10"/>
    <property type="match status" value="1"/>
</dbReference>
<feature type="transmembrane region" description="Helical" evidence="1">
    <location>
        <begin position="55"/>
        <end position="77"/>
    </location>
</feature>
<dbReference type="HOGENOM" id="CLU_152072_0_1_1"/>
<dbReference type="AlphaFoldDB" id="A0A0C2IAU5"/>
<dbReference type="OrthoDB" id="2391627at2759"/>
<comment type="caution">
    <text evidence="2">The sequence shown here is derived from an EMBL/GenBank/DDBJ whole genome shotgun (WGS) entry which is preliminary data.</text>
</comment>
<dbReference type="InterPro" id="IPR019182">
    <property type="entry name" value="Cytochrome_b-c1_su10_fun"/>
</dbReference>
<organism evidence="2 3">
    <name type="scientific">Sporothrix brasiliensis 5110</name>
    <dbReference type="NCBI Taxonomy" id="1398154"/>
    <lineage>
        <taxon>Eukaryota</taxon>
        <taxon>Fungi</taxon>
        <taxon>Dikarya</taxon>
        <taxon>Ascomycota</taxon>
        <taxon>Pezizomycotina</taxon>
        <taxon>Sordariomycetes</taxon>
        <taxon>Sordariomycetidae</taxon>
        <taxon>Ophiostomatales</taxon>
        <taxon>Ophiostomataceae</taxon>
        <taxon>Sporothrix</taxon>
    </lineage>
</organism>
<dbReference type="EMBL" id="AWTV01000011">
    <property type="protein sequence ID" value="KIH86376.1"/>
    <property type="molecule type" value="Genomic_DNA"/>
</dbReference>
<evidence type="ECO:0000256" key="1">
    <source>
        <dbReference type="SAM" id="Phobius"/>
    </source>
</evidence>
<keyword evidence="3" id="KW-1185">Reference proteome</keyword>
<dbReference type="GO" id="GO:0005739">
    <property type="term" value="C:mitochondrion"/>
    <property type="evidence" value="ECO:0007669"/>
    <property type="project" value="GOC"/>
</dbReference>
<keyword evidence="1" id="KW-1133">Transmembrane helix</keyword>
<protein>
    <submittedName>
        <fullName evidence="2">Uncharacterized protein</fullName>
    </submittedName>
</protein>
<dbReference type="RefSeq" id="XP_040614386.1">
    <property type="nucleotide sequence ID" value="XM_040766888.1"/>
</dbReference>